<sequence length="178" mass="20151">MKSIDLQNMSSSILADSLDSLGYESSSPGPNPNLASFDIKTLFECPVCYNVITPPIRQCINGHPVCAKCICRLSACPTCRSTYEIQGRNLMMEKLSSIIDFPCRFSKFGCSRLAKGDSIERHEIKCRYQPYKCPYPGQVCSWEGMINEVLIFIIRFWITLKHLTPILQSNPVARLYLL</sequence>
<dbReference type="OrthoDB" id="941555at2759"/>
<dbReference type="PROSITE" id="PS50089">
    <property type="entry name" value="ZF_RING_2"/>
    <property type="match status" value="1"/>
</dbReference>
<evidence type="ECO:0000256" key="3">
    <source>
        <dbReference type="ARBA" id="ARBA00009119"/>
    </source>
</evidence>
<dbReference type="InterPro" id="IPR013010">
    <property type="entry name" value="Znf_SIAH"/>
</dbReference>
<dbReference type="PANTHER" id="PTHR45877">
    <property type="entry name" value="E3 UBIQUITIN-PROTEIN LIGASE SIAH2"/>
    <property type="match status" value="1"/>
</dbReference>
<keyword evidence="7 10" id="KW-0863">Zinc-finger</keyword>
<comment type="pathway">
    <text evidence="2">Protein modification; protein ubiquitination.</text>
</comment>
<organism evidence="13 14">
    <name type="scientific">Thelohanellus kitauei</name>
    <name type="common">Myxosporean</name>
    <dbReference type="NCBI Taxonomy" id="669202"/>
    <lineage>
        <taxon>Eukaryota</taxon>
        <taxon>Metazoa</taxon>
        <taxon>Cnidaria</taxon>
        <taxon>Myxozoa</taxon>
        <taxon>Myxosporea</taxon>
        <taxon>Bivalvulida</taxon>
        <taxon>Platysporina</taxon>
        <taxon>Myxobolidae</taxon>
        <taxon>Thelohanellus</taxon>
    </lineage>
</organism>
<keyword evidence="5" id="KW-0808">Transferase</keyword>
<feature type="domain" description="RING-type" evidence="11">
    <location>
        <begin position="45"/>
        <end position="80"/>
    </location>
</feature>
<evidence type="ECO:0000256" key="10">
    <source>
        <dbReference type="PROSITE-ProRule" id="PRU00455"/>
    </source>
</evidence>
<dbReference type="EC" id="2.3.2.27" evidence="4"/>
<keyword evidence="9" id="KW-0862">Zinc</keyword>
<dbReference type="GO" id="GO:0043161">
    <property type="term" value="P:proteasome-mediated ubiquitin-dependent protein catabolic process"/>
    <property type="evidence" value="ECO:0007669"/>
    <property type="project" value="TreeGrafter"/>
</dbReference>
<keyword evidence="14" id="KW-1185">Reference proteome</keyword>
<dbReference type="InterPro" id="IPR001841">
    <property type="entry name" value="Znf_RING"/>
</dbReference>
<comment type="similarity">
    <text evidence="3">Belongs to the SINA (Seven in absentia) family.</text>
</comment>
<dbReference type="InterPro" id="IPR049548">
    <property type="entry name" value="Sina-like_RING"/>
</dbReference>
<evidence type="ECO:0000256" key="6">
    <source>
        <dbReference type="ARBA" id="ARBA00022723"/>
    </source>
</evidence>
<evidence type="ECO:0000313" key="13">
    <source>
        <dbReference type="EMBL" id="KII71680.1"/>
    </source>
</evidence>
<dbReference type="EMBL" id="JWZT01001671">
    <property type="protein sequence ID" value="KII71680.1"/>
    <property type="molecule type" value="Genomic_DNA"/>
</dbReference>
<evidence type="ECO:0000256" key="9">
    <source>
        <dbReference type="ARBA" id="ARBA00022833"/>
    </source>
</evidence>
<protein>
    <recommendedName>
        <fullName evidence="4">RING-type E3 ubiquitin transferase</fullName>
        <ecNumber evidence="4">2.3.2.27</ecNumber>
    </recommendedName>
</protein>
<dbReference type="SUPFAM" id="SSF57850">
    <property type="entry name" value="RING/U-box"/>
    <property type="match status" value="1"/>
</dbReference>
<keyword evidence="6" id="KW-0479">Metal-binding</keyword>
<evidence type="ECO:0000256" key="8">
    <source>
        <dbReference type="ARBA" id="ARBA00022786"/>
    </source>
</evidence>
<dbReference type="GO" id="GO:0061630">
    <property type="term" value="F:ubiquitin protein ligase activity"/>
    <property type="evidence" value="ECO:0007669"/>
    <property type="project" value="UniProtKB-EC"/>
</dbReference>
<feature type="domain" description="SIAH-type" evidence="12">
    <location>
        <begin position="98"/>
        <end position="168"/>
    </location>
</feature>
<dbReference type="PANTHER" id="PTHR45877:SF2">
    <property type="entry name" value="E3 UBIQUITIN-PROTEIN LIGASE SINA-RELATED"/>
    <property type="match status" value="1"/>
</dbReference>
<dbReference type="PROSITE" id="PS51081">
    <property type="entry name" value="ZF_SIAH"/>
    <property type="match status" value="1"/>
</dbReference>
<evidence type="ECO:0000256" key="4">
    <source>
        <dbReference type="ARBA" id="ARBA00012483"/>
    </source>
</evidence>
<dbReference type="InterPro" id="IPR013083">
    <property type="entry name" value="Znf_RING/FYVE/PHD"/>
</dbReference>
<dbReference type="Pfam" id="PF21362">
    <property type="entry name" value="Sina_RING"/>
    <property type="match status" value="1"/>
</dbReference>
<evidence type="ECO:0000259" key="11">
    <source>
        <dbReference type="PROSITE" id="PS50089"/>
    </source>
</evidence>
<dbReference type="Gene3D" id="3.30.40.10">
    <property type="entry name" value="Zinc/RING finger domain, C3HC4 (zinc finger)"/>
    <property type="match status" value="2"/>
</dbReference>
<dbReference type="InterPro" id="IPR004162">
    <property type="entry name" value="SINA-like_animal"/>
</dbReference>
<evidence type="ECO:0000313" key="14">
    <source>
        <dbReference type="Proteomes" id="UP000031668"/>
    </source>
</evidence>
<dbReference type="Proteomes" id="UP000031668">
    <property type="component" value="Unassembled WGS sequence"/>
</dbReference>
<evidence type="ECO:0000259" key="12">
    <source>
        <dbReference type="PROSITE" id="PS51081"/>
    </source>
</evidence>
<proteinExistence type="inferred from homology"/>
<comment type="caution">
    <text evidence="13">The sequence shown here is derived from an EMBL/GenBank/DDBJ whole genome shotgun (WGS) entry which is preliminary data.</text>
</comment>
<dbReference type="SUPFAM" id="SSF49599">
    <property type="entry name" value="TRAF domain-like"/>
    <property type="match status" value="1"/>
</dbReference>
<dbReference type="GO" id="GO:0005737">
    <property type="term" value="C:cytoplasm"/>
    <property type="evidence" value="ECO:0007669"/>
    <property type="project" value="TreeGrafter"/>
</dbReference>
<evidence type="ECO:0000256" key="5">
    <source>
        <dbReference type="ARBA" id="ARBA00022679"/>
    </source>
</evidence>
<dbReference type="GO" id="GO:0016567">
    <property type="term" value="P:protein ubiquitination"/>
    <property type="evidence" value="ECO:0007669"/>
    <property type="project" value="UniProtKB-UniPathway"/>
</dbReference>
<keyword evidence="8" id="KW-0833">Ubl conjugation pathway</keyword>
<name>A0A0C2N5U9_THEKT</name>
<dbReference type="FunFam" id="3.30.40.10:FF:000041">
    <property type="entry name" value="E3 ubiquitin-protein ligase SINAT3"/>
    <property type="match status" value="1"/>
</dbReference>
<dbReference type="UniPathway" id="UPA00143"/>
<reference evidence="13 14" key="1">
    <citation type="journal article" date="2014" name="Genome Biol. Evol.">
        <title>The genome of the myxosporean Thelohanellus kitauei shows adaptations to nutrient acquisition within its fish host.</title>
        <authorList>
            <person name="Yang Y."/>
            <person name="Xiong J."/>
            <person name="Zhou Z."/>
            <person name="Huo F."/>
            <person name="Miao W."/>
            <person name="Ran C."/>
            <person name="Liu Y."/>
            <person name="Zhang J."/>
            <person name="Feng J."/>
            <person name="Wang M."/>
            <person name="Wang M."/>
            <person name="Wang L."/>
            <person name="Yao B."/>
        </authorList>
    </citation>
    <scope>NUCLEOTIDE SEQUENCE [LARGE SCALE GENOMIC DNA]</scope>
    <source>
        <strain evidence="13">Wuqing</strain>
    </source>
</reference>
<accession>A0A0C2N5U9</accession>
<evidence type="ECO:0000256" key="7">
    <source>
        <dbReference type="ARBA" id="ARBA00022771"/>
    </source>
</evidence>
<gene>
    <name evidence="13" type="ORF">RF11_11482</name>
</gene>
<evidence type="ECO:0000256" key="1">
    <source>
        <dbReference type="ARBA" id="ARBA00000900"/>
    </source>
</evidence>
<dbReference type="Pfam" id="PF21361">
    <property type="entry name" value="Sina_ZnF"/>
    <property type="match status" value="1"/>
</dbReference>
<dbReference type="AlphaFoldDB" id="A0A0C2N5U9"/>
<comment type="catalytic activity">
    <reaction evidence="1">
        <text>S-ubiquitinyl-[E2 ubiquitin-conjugating enzyme]-L-cysteine + [acceptor protein]-L-lysine = [E2 ubiquitin-conjugating enzyme]-L-cysteine + N(6)-ubiquitinyl-[acceptor protein]-L-lysine.</text>
        <dbReference type="EC" id="2.3.2.27"/>
    </reaction>
</comment>
<dbReference type="GO" id="GO:0008270">
    <property type="term" value="F:zinc ion binding"/>
    <property type="evidence" value="ECO:0007669"/>
    <property type="project" value="UniProtKB-KW"/>
</dbReference>
<evidence type="ECO:0000256" key="2">
    <source>
        <dbReference type="ARBA" id="ARBA00004906"/>
    </source>
</evidence>
<dbReference type="GO" id="GO:0031624">
    <property type="term" value="F:ubiquitin conjugating enzyme binding"/>
    <property type="evidence" value="ECO:0007669"/>
    <property type="project" value="TreeGrafter"/>
</dbReference>